<evidence type="ECO:0000313" key="8">
    <source>
        <dbReference type="Proteomes" id="UP001165342"/>
    </source>
</evidence>
<proteinExistence type="inferred from homology"/>
<gene>
    <name evidence="4" type="primary">proC</name>
    <name evidence="7" type="ORF">LZ538_04855</name>
</gene>
<dbReference type="Pfam" id="PF03807">
    <property type="entry name" value="F420_oxidored"/>
    <property type="match status" value="1"/>
</dbReference>
<dbReference type="PANTHER" id="PTHR11645:SF0">
    <property type="entry name" value="PYRROLINE-5-CARBOXYLATE REDUCTASE 3"/>
    <property type="match status" value="1"/>
</dbReference>
<comment type="caution">
    <text evidence="7">The sequence shown here is derived from an EMBL/GenBank/DDBJ whole genome shotgun (WGS) entry which is preliminary data.</text>
</comment>
<dbReference type="InterPro" id="IPR000304">
    <property type="entry name" value="Pyrroline-COOH_reductase"/>
</dbReference>
<dbReference type="PANTHER" id="PTHR11645">
    <property type="entry name" value="PYRROLINE-5-CARBOXYLATE REDUCTASE"/>
    <property type="match status" value="1"/>
</dbReference>
<dbReference type="InterPro" id="IPR008927">
    <property type="entry name" value="6-PGluconate_DH-like_C_sf"/>
</dbReference>
<feature type="domain" description="Pyrroline-5-carboxylate reductase dimerisation" evidence="6">
    <location>
        <begin position="162"/>
        <end position="266"/>
    </location>
</feature>
<name>A0ABT0S0Q7_9SPHN</name>
<dbReference type="EMBL" id="JAMGBE010000002">
    <property type="protein sequence ID" value="MCL6729387.1"/>
    <property type="molecule type" value="Genomic_DNA"/>
</dbReference>
<dbReference type="SUPFAM" id="SSF48179">
    <property type="entry name" value="6-phosphogluconate dehydrogenase C-terminal domain-like"/>
    <property type="match status" value="1"/>
</dbReference>
<dbReference type="InterPro" id="IPR036291">
    <property type="entry name" value="NAD(P)-bd_dom_sf"/>
</dbReference>
<keyword evidence="4" id="KW-0641">Proline biosynthesis</keyword>
<keyword evidence="4" id="KW-0028">Amino-acid biosynthesis</keyword>
<dbReference type="Gene3D" id="1.10.3730.10">
    <property type="entry name" value="ProC C-terminal domain-like"/>
    <property type="match status" value="1"/>
</dbReference>
<dbReference type="Gene3D" id="3.40.50.720">
    <property type="entry name" value="NAD(P)-binding Rossmann-like Domain"/>
    <property type="match status" value="1"/>
</dbReference>
<comment type="catalytic activity">
    <reaction evidence="4">
        <text>L-proline + NAD(+) = (S)-1-pyrroline-5-carboxylate + NADH + 2 H(+)</text>
        <dbReference type="Rhea" id="RHEA:14105"/>
        <dbReference type="ChEBI" id="CHEBI:15378"/>
        <dbReference type="ChEBI" id="CHEBI:17388"/>
        <dbReference type="ChEBI" id="CHEBI:57540"/>
        <dbReference type="ChEBI" id="CHEBI:57945"/>
        <dbReference type="ChEBI" id="CHEBI:60039"/>
        <dbReference type="EC" id="1.5.1.2"/>
    </reaction>
</comment>
<dbReference type="Proteomes" id="UP001165342">
    <property type="component" value="Unassembled WGS sequence"/>
</dbReference>
<comment type="similarity">
    <text evidence="1 4">Belongs to the pyrroline-5-carboxylate reductase family.</text>
</comment>
<evidence type="ECO:0000256" key="2">
    <source>
        <dbReference type="ARBA" id="ARBA00022857"/>
    </source>
</evidence>
<dbReference type="PIRSF" id="PIRSF000193">
    <property type="entry name" value="Pyrrol-5-carb_rd"/>
    <property type="match status" value="1"/>
</dbReference>
<keyword evidence="4" id="KW-0963">Cytoplasm</keyword>
<evidence type="ECO:0000259" key="5">
    <source>
        <dbReference type="Pfam" id="PF03807"/>
    </source>
</evidence>
<comment type="catalytic activity">
    <reaction evidence="4">
        <text>L-proline + NADP(+) = (S)-1-pyrroline-5-carboxylate + NADPH + 2 H(+)</text>
        <dbReference type="Rhea" id="RHEA:14109"/>
        <dbReference type="ChEBI" id="CHEBI:15378"/>
        <dbReference type="ChEBI" id="CHEBI:17388"/>
        <dbReference type="ChEBI" id="CHEBI:57783"/>
        <dbReference type="ChEBI" id="CHEBI:58349"/>
        <dbReference type="ChEBI" id="CHEBI:60039"/>
        <dbReference type="EC" id="1.5.1.2"/>
    </reaction>
</comment>
<dbReference type="SUPFAM" id="SSF51735">
    <property type="entry name" value="NAD(P)-binding Rossmann-fold domains"/>
    <property type="match status" value="1"/>
</dbReference>
<dbReference type="RefSeq" id="WP_249830890.1">
    <property type="nucleotide sequence ID" value="NZ_JAMGBE010000002.1"/>
</dbReference>
<dbReference type="HAMAP" id="MF_01925">
    <property type="entry name" value="P5C_reductase"/>
    <property type="match status" value="1"/>
</dbReference>
<comment type="subcellular location">
    <subcellularLocation>
        <location evidence="4">Cytoplasm</location>
    </subcellularLocation>
</comment>
<evidence type="ECO:0000313" key="7">
    <source>
        <dbReference type="EMBL" id="MCL6729387.1"/>
    </source>
</evidence>
<evidence type="ECO:0000256" key="1">
    <source>
        <dbReference type="ARBA" id="ARBA00005525"/>
    </source>
</evidence>
<dbReference type="InterPro" id="IPR028939">
    <property type="entry name" value="P5C_Rdtase_cat_N"/>
</dbReference>
<organism evidence="7 8">
    <name type="scientific">Sphingomonas hankyongi</name>
    <dbReference type="NCBI Taxonomy" id="2908209"/>
    <lineage>
        <taxon>Bacteria</taxon>
        <taxon>Pseudomonadati</taxon>
        <taxon>Pseudomonadota</taxon>
        <taxon>Alphaproteobacteria</taxon>
        <taxon>Sphingomonadales</taxon>
        <taxon>Sphingomonadaceae</taxon>
        <taxon>Sphingomonas</taxon>
    </lineage>
</organism>
<dbReference type="InterPro" id="IPR029036">
    <property type="entry name" value="P5CR_dimer"/>
</dbReference>
<accession>A0ABT0S0Q7</accession>
<dbReference type="EC" id="1.5.1.2" evidence="4"/>
<reference evidence="7" key="1">
    <citation type="submission" date="2022-05" db="EMBL/GenBank/DDBJ databases">
        <authorList>
            <person name="Jo J.-H."/>
            <person name="Im W.-T."/>
        </authorList>
    </citation>
    <scope>NUCLEOTIDE SEQUENCE</scope>
    <source>
        <strain evidence="7">SE220</strain>
    </source>
</reference>
<evidence type="ECO:0000256" key="3">
    <source>
        <dbReference type="ARBA" id="ARBA00023002"/>
    </source>
</evidence>
<evidence type="ECO:0000259" key="6">
    <source>
        <dbReference type="Pfam" id="PF14748"/>
    </source>
</evidence>
<sequence length="282" mass="29338">MTTIPQLPVPTWFVGCGNMGGAIVQGWRSAGIDLSNAVVIRPSGTPVEGVRTVSTIADAGASPKLIILAVKPQRLDEVADQLQPALTEKAVIVSLLAGVEADSLRHRFPNVASIVRAMPNIPVAIRRGVIGLFSKDADDSVRRQLAEAFAPLGFAPWLPDEVKLAAVGSVAGAGTAYVARFIDALRKAAEEWGLSTEIASVVALETVLGTAWLGATNRDSMDEIVRRVASPNGTTEAGLAVLDRDGVLDQLIAVTIEAAARRGAELAAEAEAATLAGASQLH</sequence>
<keyword evidence="8" id="KW-1185">Reference proteome</keyword>
<keyword evidence="2 4" id="KW-0521">NADP</keyword>
<comment type="function">
    <text evidence="4">Catalyzes the reduction of 1-pyrroline-5-carboxylate (PCA) to L-proline.</text>
</comment>
<dbReference type="Pfam" id="PF14748">
    <property type="entry name" value="P5CR_dimer"/>
    <property type="match status" value="1"/>
</dbReference>
<evidence type="ECO:0000256" key="4">
    <source>
        <dbReference type="HAMAP-Rule" id="MF_01925"/>
    </source>
</evidence>
<keyword evidence="3 4" id="KW-0560">Oxidoreductase</keyword>
<comment type="pathway">
    <text evidence="4">Amino-acid biosynthesis; L-proline biosynthesis; L-proline from L-glutamate 5-semialdehyde: step 1/1.</text>
</comment>
<feature type="domain" description="Pyrroline-5-carboxylate reductase catalytic N-terminal" evidence="5">
    <location>
        <begin position="13"/>
        <end position="98"/>
    </location>
</feature>
<protein>
    <recommendedName>
        <fullName evidence="4">Pyrroline-5-carboxylate reductase</fullName>
        <shortName evidence="4">P5C reductase</shortName>
        <shortName evidence="4">P5CR</shortName>
        <ecNumber evidence="4">1.5.1.2</ecNumber>
    </recommendedName>
    <alternativeName>
        <fullName evidence="4">PCA reductase</fullName>
    </alternativeName>
</protein>